<accession>A0A5M8Q9X9</accession>
<evidence type="ECO:0000313" key="1">
    <source>
        <dbReference type="EMBL" id="KAA6431881.1"/>
    </source>
</evidence>
<proteinExistence type="predicted"/>
<reference evidence="2 4" key="3">
    <citation type="submission" date="2024-08" db="EMBL/GenBank/DDBJ databases">
        <authorList>
            <person name="Wei W."/>
        </authorList>
    </citation>
    <scope>NUCLEOTIDE SEQUENCE [LARGE SCALE GENOMIC DNA]</scope>
    <source>
        <strain evidence="2 4">XU2</strain>
    </source>
</reference>
<protein>
    <submittedName>
        <fullName evidence="1">Uncharacterized protein</fullName>
    </submittedName>
</protein>
<dbReference type="Proteomes" id="UP001570846">
    <property type="component" value="Unassembled WGS sequence"/>
</dbReference>
<dbReference type="AlphaFoldDB" id="A0A5M8Q9X9"/>
<gene>
    <name evidence="2" type="ORF">ACD591_10085</name>
    <name evidence="1" type="ORF">FOE74_17390</name>
</gene>
<organism evidence="1 3">
    <name type="scientific">Rufibacter glacialis</name>
    <dbReference type="NCBI Taxonomy" id="1259555"/>
    <lineage>
        <taxon>Bacteria</taxon>
        <taxon>Pseudomonadati</taxon>
        <taxon>Bacteroidota</taxon>
        <taxon>Cytophagia</taxon>
        <taxon>Cytophagales</taxon>
        <taxon>Hymenobacteraceae</taxon>
        <taxon>Rufibacter</taxon>
    </lineage>
</organism>
<dbReference type="Proteomes" id="UP000323866">
    <property type="component" value="Unassembled WGS sequence"/>
</dbReference>
<sequence>MNTLILGIAHKSPFYKTVKAAEMNQIDLTKGESHYSAHSNQHVLALFADIKEESQNPFMKVTHRLDEKGRICFTTYDSRNGNITKRFICYLRLIPLVGYLLNSYVSNNLTPLPPVNNRSFGQRGRRLFSKDCVLTLPTEMTVSEGGKNSHLYTETKRHFEAGIAHIVYMLDYISGHHWINQTSKPRQNKIYATLEAYLHRNYLQLRLFGFDAQGNEINEYLFRLSIGGELKAQAREVMYQLNGAEDRQLLEKLRQLASPQKEGSLLVAC</sequence>
<dbReference type="RefSeq" id="WP_149099900.1">
    <property type="nucleotide sequence ID" value="NZ_BMMG01000006.1"/>
</dbReference>
<reference evidence="1 3" key="1">
    <citation type="submission" date="2019-07" db="EMBL/GenBank/DDBJ databases">
        <authorList>
            <person name="Qu J.-H."/>
        </authorList>
    </citation>
    <scope>NUCLEOTIDE SEQUENCE [LARGE SCALE GENOMIC DNA]</scope>
    <source>
        <strain evidence="1 3">MDT1-10-3</strain>
    </source>
</reference>
<comment type="caution">
    <text evidence="1">The sequence shown here is derived from an EMBL/GenBank/DDBJ whole genome shotgun (WGS) entry which is preliminary data.</text>
</comment>
<dbReference type="EMBL" id="JBGOGF010000005">
    <property type="protein sequence ID" value="MFA1771641.1"/>
    <property type="molecule type" value="Genomic_DNA"/>
</dbReference>
<name>A0A5M8Q9X9_9BACT</name>
<evidence type="ECO:0000313" key="4">
    <source>
        <dbReference type="Proteomes" id="UP001570846"/>
    </source>
</evidence>
<evidence type="ECO:0000313" key="2">
    <source>
        <dbReference type="EMBL" id="MFA1771641.1"/>
    </source>
</evidence>
<dbReference type="EMBL" id="VKKZ01000023">
    <property type="protein sequence ID" value="KAA6431881.1"/>
    <property type="molecule type" value="Genomic_DNA"/>
</dbReference>
<evidence type="ECO:0000313" key="3">
    <source>
        <dbReference type="Proteomes" id="UP000323866"/>
    </source>
</evidence>
<keyword evidence="4" id="KW-1185">Reference proteome</keyword>
<reference evidence="1 3" key="2">
    <citation type="submission" date="2019-09" db="EMBL/GenBank/DDBJ databases">
        <title>A bacterium isolated from glacier soil.</title>
        <authorList>
            <person name="Liu Q."/>
        </authorList>
    </citation>
    <scope>NUCLEOTIDE SEQUENCE [LARGE SCALE GENOMIC DNA]</scope>
    <source>
        <strain evidence="1 3">MDT1-10-3</strain>
    </source>
</reference>